<evidence type="ECO:0000313" key="3">
    <source>
        <dbReference type="Proteomes" id="UP000291084"/>
    </source>
</evidence>
<dbReference type="AlphaFoldDB" id="A0A0S3SX58"/>
<gene>
    <name evidence="2" type="primary">Vigan.09G071300</name>
    <name evidence="2" type="ORF">VIGAN_09071300</name>
</gene>
<name>A0A0S3SX58_PHAAN</name>
<dbReference type="Proteomes" id="UP000291084">
    <property type="component" value="Chromosome 9"/>
</dbReference>
<evidence type="ECO:0000256" key="1">
    <source>
        <dbReference type="SAM" id="Phobius"/>
    </source>
</evidence>
<feature type="transmembrane region" description="Helical" evidence="1">
    <location>
        <begin position="6"/>
        <end position="23"/>
    </location>
</feature>
<keyword evidence="1" id="KW-0472">Membrane</keyword>
<sequence>MHFNAFNCIQLCFIFIFNFVICIHKKNSFTKKILSQKFESQKHYQTPPLRVWLKTRTTIWCLRNDLGVTS</sequence>
<keyword evidence="3" id="KW-1185">Reference proteome</keyword>
<protein>
    <submittedName>
        <fullName evidence="2">Uncharacterized protein</fullName>
    </submittedName>
</protein>
<keyword evidence="1" id="KW-1133">Transmembrane helix</keyword>
<proteinExistence type="predicted"/>
<accession>A0A0S3SX58</accession>
<dbReference type="EMBL" id="AP015042">
    <property type="protein sequence ID" value="BAT97311.1"/>
    <property type="molecule type" value="Genomic_DNA"/>
</dbReference>
<reference evidence="2 3" key="1">
    <citation type="journal article" date="2015" name="Sci. Rep.">
        <title>The power of single molecule real-time sequencing technology in the de novo assembly of a eukaryotic genome.</title>
        <authorList>
            <person name="Sakai H."/>
            <person name="Naito K."/>
            <person name="Ogiso-Tanaka E."/>
            <person name="Takahashi Y."/>
            <person name="Iseki K."/>
            <person name="Muto C."/>
            <person name="Satou K."/>
            <person name="Teruya K."/>
            <person name="Shiroma A."/>
            <person name="Shimoji M."/>
            <person name="Hirano T."/>
            <person name="Itoh T."/>
            <person name="Kaga A."/>
            <person name="Tomooka N."/>
        </authorList>
    </citation>
    <scope>NUCLEOTIDE SEQUENCE [LARGE SCALE GENOMIC DNA]</scope>
    <source>
        <strain evidence="3">cv. Shumari</strain>
    </source>
</reference>
<organism evidence="2 3">
    <name type="scientific">Vigna angularis var. angularis</name>
    <dbReference type="NCBI Taxonomy" id="157739"/>
    <lineage>
        <taxon>Eukaryota</taxon>
        <taxon>Viridiplantae</taxon>
        <taxon>Streptophyta</taxon>
        <taxon>Embryophyta</taxon>
        <taxon>Tracheophyta</taxon>
        <taxon>Spermatophyta</taxon>
        <taxon>Magnoliopsida</taxon>
        <taxon>eudicotyledons</taxon>
        <taxon>Gunneridae</taxon>
        <taxon>Pentapetalae</taxon>
        <taxon>rosids</taxon>
        <taxon>fabids</taxon>
        <taxon>Fabales</taxon>
        <taxon>Fabaceae</taxon>
        <taxon>Papilionoideae</taxon>
        <taxon>50 kb inversion clade</taxon>
        <taxon>NPAAA clade</taxon>
        <taxon>indigoferoid/millettioid clade</taxon>
        <taxon>Phaseoleae</taxon>
        <taxon>Vigna</taxon>
    </lineage>
</organism>
<evidence type="ECO:0000313" key="2">
    <source>
        <dbReference type="EMBL" id="BAT97311.1"/>
    </source>
</evidence>
<keyword evidence="1" id="KW-0812">Transmembrane</keyword>